<reference evidence="1 2" key="1">
    <citation type="submission" date="2015-01" db="EMBL/GenBank/DDBJ databases">
        <title>Genome of allotetraploid Gossypium barbadense reveals genomic plasticity and fiber elongation in cotton evolution.</title>
        <authorList>
            <person name="Chen X."/>
            <person name="Liu X."/>
            <person name="Zhao B."/>
            <person name="Zheng H."/>
            <person name="Hu Y."/>
            <person name="Lu G."/>
            <person name="Yang C."/>
            <person name="Chen J."/>
            <person name="Shan C."/>
            <person name="Zhang L."/>
            <person name="Zhou Y."/>
            <person name="Wang L."/>
            <person name="Guo W."/>
            <person name="Bai Y."/>
            <person name="Ruan J."/>
            <person name="Shangguan X."/>
            <person name="Mao Y."/>
            <person name="Jiang J."/>
            <person name="Zhu Y."/>
            <person name="Lei J."/>
            <person name="Kang H."/>
            <person name="Chen S."/>
            <person name="He X."/>
            <person name="Wang R."/>
            <person name="Wang Y."/>
            <person name="Chen J."/>
            <person name="Wang L."/>
            <person name="Yu S."/>
            <person name="Wang B."/>
            <person name="Wei J."/>
            <person name="Song S."/>
            <person name="Lu X."/>
            <person name="Gao Z."/>
            <person name="Gu W."/>
            <person name="Deng X."/>
            <person name="Ma D."/>
            <person name="Wang S."/>
            <person name="Liang W."/>
            <person name="Fang L."/>
            <person name="Cai C."/>
            <person name="Zhu X."/>
            <person name="Zhou B."/>
            <person name="Zhang Y."/>
            <person name="Chen Z."/>
            <person name="Xu S."/>
            <person name="Zhu R."/>
            <person name="Wang S."/>
            <person name="Zhang T."/>
            <person name="Zhao G."/>
        </authorList>
    </citation>
    <scope>NUCLEOTIDE SEQUENCE [LARGE SCALE GENOMIC DNA]</scope>
    <source>
        <strain evidence="2">cv. Xinhai21</strain>
        <tissue evidence="1">Leaf</tissue>
    </source>
</reference>
<dbReference type="AlphaFoldDB" id="A0A2P5WMH0"/>
<evidence type="ECO:0000313" key="2">
    <source>
        <dbReference type="Proteomes" id="UP000239757"/>
    </source>
</evidence>
<evidence type="ECO:0000313" key="1">
    <source>
        <dbReference type="EMBL" id="PPR92264.1"/>
    </source>
</evidence>
<dbReference type="Proteomes" id="UP000239757">
    <property type="component" value="Unassembled WGS sequence"/>
</dbReference>
<dbReference type="EMBL" id="KZ667110">
    <property type="protein sequence ID" value="PPR92264.1"/>
    <property type="molecule type" value="Genomic_DNA"/>
</dbReference>
<proteinExistence type="predicted"/>
<accession>A0A2P5WMH0</accession>
<name>A0A2P5WMH0_GOSBA</name>
<gene>
    <name evidence="1" type="ORF">GOBAR_AA28408</name>
</gene>
<organism evidence="1 2">
    <name type="scientific">Gossypium barbadense</name>
    <name type="common">Sea Island cotton</name>
    <name type="synonym">Hibiscus barbadensis</name>
    <dbReference type="NCBI Taxonomy" id="3634"/>
    <lineage>
        <taxon>Eukaryota</taxon>
        <taxon>Viridiplantae</taxon>
        <taxon>Streptophyta</taxon>
        <taxon>Embryophyta</taxon>
        <taxon>Tracheophyta</taxon>
        <taxon>Spermatophyta</taxon>
        <taxon>Magnoliopsida</taxon>
        <taxon>eudicotyledons</taxon>
        <taxon>Gunneridae</taxon>
        <taxon>Pentapetalae</taxon>
        <taxon>rosids</taxon>
        <taxon>malvids</taxon>
        <taxon>Malvales</taxon>
        <taxon>Malvaceae</taxon>
        <taxon>Malvoideae</taxon>
        <taxon>Gossypium</taxon>
    </lineage>
</organism>
<protein>
    <submittedName>
        <fullName evidence="1">Uncharacterized protein</fullName>
    </submittedName>
</protein>
<sequence>MRKDLWQTKAKTGGELTLRVGDETINLQDRNPNNASKIEGDCTNCSTKTDHAVQPILQEISSKDTHEPCSFHNKGSIHEERMLQIEELDEWLTCKPRKHNEPKLCQNELNASPNQLKVGDKVSLDTADPHIDTAKPNEEISLTVLSIFPFGIVEVNHPKFGTFQKELQSSVLLRNLKLHCERFSTTTMSCSTTTIATTRYNILSAQDLWTNEPLTPLKYPPPLSRRLLSKTPLRGQCTLRAMYILSVGGLLYHH</sequence>